<dbReference type="EMBL" id="LGUI01000017">
    <property type="protein sequence ID" value="PNE29790.1"/>
    <property type="molecule type" value="Genomic_DNA"/>
</dbReference>
<dbReference type="RefSeq" id="WP_102922235.1">
    <property type="nucleotide sequence ID" value="NZ_JACHJF010000048.1"/>
</dbReference>
<reference evidence="3" key="2">
    <citation type="submission" date="2015-07" db="EMBL/GenBank/DDBJ databases">
        <authorList>
            <person name="Graham D.E."/>
            <person name="Giannone R.J."/>
            <person name="Gulvik C.A."/>
            <person name="Hettich R.L."/>
            <person name="Klingeman D.M."/>
            <person name="Mahan K.M."/>
            <person name="Parry R.J."/>
            <person name="Spain J.C."/>
        </authorList>
    </citation>
    <scope>NUCLEOTIDE SEQUENCE [LARGE SCALE GENOMIC DNA]</scope>
    <source>
        <strain evidence="3">ATCC 27428</strain>
    </source>
</reference>
<keyword evidence="3" id="KW-1185">Reference proteome</keyword>
<accession>A0A2N8NLZ7</accession>
<comment type="caution">
    <text evidence="2">The sequence shown here is derived from an EMBL/GenBank/DDBJ whole genome shotgun (WGS) entry which is preliminary data.</text>
</comment>
<evidence type="ECO:0000313" key="3">
    <source>
        <dbReference type="Proteomes" id="UP000235945"/>
    </source>
</evidence>
<evidence type="ECO:0000313" key="1">
    <source>
        <dbReference type="EMBL" id="MBB5123207.1"/>
    </source>
</evidence>
<dbReference type="EMBL" id="JACHJF010000048">
    <property type="protein sequence ID" value="MBB5123207.1"/>
    <property type="molecule type" value="Genomic_DNA"/>
</dbReference>
<reference evidence="1 4" key="3">
    <citation type="submission" date="2020-08" db="EMBL/GenBank/DDBJ databases">
        <title>Genomic Encyclopedia of Type Strains, Phase III (KMG-III): the genomes of soil and plant-associated and newly described type strains.</title>
        <authorList>
            <person name="Whitman W."/>
        </authorList>
    </citation>
    <scope>NUCLEOTIDE SEQUENCE [LARGE SCALE GENOMIC DNA]</scope>
    <source>
        <strain evidence="1 4">CECT 3259</strain>
    </source>
</reference>
<dbReference type="AlphaFoldDB" id="A0A2N8NLZ7"/>
<protein>
    <submittedName>
        <fullName evidence="2">Uncharacterized protein</fullName>
    </submittedName>
</protein>
<dbReference type="Proteomes" id="UP000528608">
    <property type="component" value="Unassembled WGS sequence"/>
</dbReference>
<proteinExistence type="predicted"/>
<evidence type="ECO:0000313" key="2">
    <source>
        <dbReference type="EMBL" id="PNE29790.1"/>
    </source>
</evidence>
<dbReference type="Proteomes" id="UP000235945">
    <property type="component" value="Unassembled WGS sequence"/>
</dbReference>
<gene>
    <name evidence="2" type="ORF">AF335_33120</name>
    <name evidence="1" type="ORF">FHS36_006686</name>
</gene>
<sequence>MALACALPAAPPPAIRDLMDAVNRAPLTRPPAVLFMTSGTMICQVFAEALTYFHLVVSDKATAYCERGVERIFRQAGLSEWRAFVIHLMRMPKPNSHFPGSTESTLYVIHPEASP</sequence>
<evidence type="ECO:0000313" key="4">
    <source>
        <dbReference type="Proteomes" id="UP000528608"/>
    </source>
</evidence>
<organism evidence="2 3">
    <name type="scientific">Streptomyces eurocidicus</name>
    <name type="common">Streptoverticillium eurocidicus</name>
    <dbReference type="NCBI Taxonomy" id="66423"/>
    <lineage>
        <taxon>Bacteria</taxon>
        <taxon>Bacillati</taxon>
        <taxon>Actinomycetota</taxon>
        <taxon>Actinomycetes</taxon>
        <taxon>Kitasatosporales</taxon>
        <taxon>Streptomycetaceae</taxon>
        <taxon>Streptomyces</taxon>
    </lineage>
</organism>
<reference evidence="2" key="1">
    <citation type="submission" date="2015-07" db="EMBL/GenBank/DDBJ databases">
        <authorList>
            <person name="Noorani M."/>
        </authorList>
    </citation>
    <scope>NUCLEOTIDE SEQUENCE [LARGE SCALE GENOMIC DNA]</scope>
    <source>
        <strain evidence="2">ATCC 27428</strain>
    </source>
</reference>
<name>A0A2N8NLZ7_STREU</name>